<protein>
    <submittedName>
        <fullName evidence="1">Uncharacterized protein</fullName>
    </submittedName>
</protein>
<sequence length="418" mass="46141">MVTTATGPQYPAGDVNIGALLTLKSVTKSLLAMEHNTANEKNSVAIIHVYAAKGISRVTTVDFTTASVTKVSTVVLGYYYCPLLAKELNTANEKNSAAIIHVYATKGISRFTTVDFTTARVTKVSTFVLGYYYCPLSLMLPRGPRCIAVLQSNRLCGELDRMIMKLRTFILVREPSPIVISKGTSLRGQECSPEKPTSRTLIGVVPMVFIKIAILGHVMGSSAPDHARWLFEVSLVVIWGAVCCDLFCFNPSVSLLHQTLVTSWETQKLQSIICVPSNESSSAFSFLLLDVMQCEMCLRKLPLLAKMGSKLCLQVFVVENATCLLTISQYSGGIFKRVGEHVTGHGHCPFLHTNGTFKEVEGTPKEELPPEPGKDGSWVAHRYERLSITREMRTVRREIPSYVSRRMTAFVHGGQRQL</sequence>
<gene>
    <name evidence="1" type="ORF">Tco_0937029</name>
</gene>
<dbReference type="EMBL" id="BQNB010015201">
    <property type="protein sequence ID" value="GJT37164.1"/>
    <property type="molecule type" value="Genomic_DNA"/>
</dbReference>
<keyword evidence="2" id="KW-1185">Reference proteome</keyword>
<dbReference type="Proteomes" id="UP001151760">
    <property type="component" value="Unassembled WGS sequence"/>
</dbReference>
<evidence type="ECO:0000313" key="1">
    <source>
        <dbReference type="EMBL" id="GJT37164.1"/>
    </source>
</evidence>
<comment type="caution">
    <text evidence="1">The sequence shown here is derived from an EMBL/GenBank/DDBJ whole genome shotgun (WGS) entry which is preliminary data.</text>
</comment>
<proteinExistence type="predicted"/>
<reference evidence="1" key="2">
    <citation type="submission" date="2022-01" db="EMBL/GenBank/DDBJ databases">
        <authorList>
            <person name="Yamashiro T."/>
            <person name="Shiraishi A."/>
            <person name="Satake H."/>
            <person name="Nakayama K."/>
        </authorList>
    </citation>
    <scope>NUCLEOTIDE SEQUENCE</scope>
</reference>
<organism evidence="1 2">
    <name type="scientific">Tanacetum coccineum</name>
    <dbReference type="NCBI Taxonomy" id="301880"/>
    <lineage>
        <taxon>Eukaryota</taxon>
        <taxon>Viridiplantae</taxon>
        <taxon>Streptophyta</taxon>
        <taxon>Embryophyta</taxon>
        <taxon>Tracheophyta</taxon>
        <taxon>Spermatophyta</taxon>
        <taxon>Magnoliopsida</taxon>
        <taxon>eudicotyledons</taxon>
        <taxon>Gunneridae</taxon>
        <taxon>Pentapetalae</taxon>
        <taxon>asterids</taxon>
        <taxon>campanulids</taxon>
        <taxon>Asterales</taxon>
        <taxon>Asteraceae</taxon>
        <taxon>Asteroideae</taxon>
        <taxon>Anthemideae</taxon>
        <taxon>Anthemidinae</taxon>
        <taxon>Tanacetum</taxon>
    </lineage>
</organism>
<evidence type="ECO:0000313" key="2">
    <source>
        <dbReference type="Proteomes" id="UP001151760"/>
    </source>
</evidence>
<reference evidence="1" key="1">
    <citation type="journal article" date="2022" name="Int. J. Mol. Sci.">
        <title>Draft Genome of Tanacetum Coccineum: Genomic Comparison of Closely Related Tanacetum-Family Plants.</title>
        <authorList>
            <person name="Yamashiro T."/>
            <person name="Shiraishi A."/>
            <person name="Nakayama K."/>
            <person name="Satake H."/>
        </authorList>
    </citation>
    <scope>NUCLEOTIDE SEQUENCE</scope>
</reference>
<name>A0ABQ5DK28_9ASTR</name>
<accession>A0ABQ5DK28</accession>